<organism evidence="2 3">
    <name type="scientific">Jeotgalibaca dankookensis</name>
    <dbReference type="NCBI Taxonomy" id="708126"/>
    <lineage>
        <taxon>Bacteria</taxon>
        <taxon>Bacillati</taxon>
        <taxon>Bacillota</taxon>
        <taxon>Bacilli</taxon>
        <taxon>Lactobacillales</taxon>
        <taxon>Carnobacteriaceae</taxon>
        <taxon>Jeotgalibaca</taxon>
    </lineage>
</organism>
<dbReference type="PANTHER" id="PTHR40078">
    <property type="entry name" value="INTEGRAL MEMBRANE PROTEIN-RELATED"/>
    <property type="match status" value="1"/>
</dbReference>
<keyword evidence="1" id="KW-0812">Transmembrane</keyword>
<feature type="transmembrane region" description="Helical" evidence="1">
    <location>
        <begin position="166"/>
        <end position="185"/>
    </location>
</feature>
<feature type="transmembrane region" description="Helical" evidence="1">
    <location>
        <begin position="91"/>
        <end position="112"/>
    </location>
</feature>
<evidence type="ECO:0000256" key="1">
    <source>
        <dbReference type="SAM" id="Phobius"/>
    </source>
</evidence>
<accession>A0A1S6IM07</accession>
<feature type="transmembrane region" description="Helical" evidence="1">
    <location>
        <begin position="20"/>
        <end position="44"/>
    </location>
</feature>
<keyword evidence="1" id="KW-0472">Membrane</keyword>
<proteinExistence type="predicted"/>
<reference evidence="2 3" key="1">
    <citation type="journal article" date="2014" name="Int. J. Syst. Evol. Microbiol.">
        <title>Jeotgalibaca dankookensis gen. nov., sp. nov., a member of the family Carnobacteriaceae, isolated from seujeot (Korean traditional food).</title>
        <authorList>
            <person name="Lee D.G."/>
            <person name="Trujillo M.E."/>
            <person name="Kang H."/>
            <person name="Ahn T.Y."/>
        </authorList>
    </citation>
    <scope>NUCLEOTIDE SEQUENCE [LARGE SCALE GENOMIC DNA]</scope>
    <source>
        <strain evidence="2 3">EX-07</strain>
    </source>
</reference>
<dbReference type="KEGG" id="jda:BW727_100195"/>
<dbReference type="PANTHER" id="PTHR40078:SF1">
    <property type="entry name" value="INTEGRAL MEMBRANE PROTEIN"/>
    <property type="match status" value="1"/>
</dbReference>
<dbReference type="Proteomes" id="UP000188993">
    <property type="component" value="Chromosome"/>
</dbReference>
<feature type="transmembrane region" description="Helical" evidence="1">
    <location>
        <begin position="64"/>
        <end position="85"/>
    </location>
</feature>
<dbReference type="AlphaFoldDB" id="A0A1S6IM07"/>
<dbReference type="OrthoDB" id="87655at2"/>
<evidence type="ECO:0000313" key="3">
    <source>
        <dbReference type="Proteomes" id="UP000188993"/>
    </source>
</evidence>
<dbReference type="EMBL" id="CP019728">
    <property type="protein sequence ID" value="AQS52604.1"/>
    <property type="molecule type" value="Genomic_DNA"/>
</dbReference>
<gene>
    <name evidence="2" type="ORF">BW727_100195</name>
</gene>
<feature type="transmembrane region" description="Helical" evidence="1">
    <location>
        <begin position="142"/>
        <end position="160"/>
    </location>
</feature>
<keyword evidence="3" id="KW-1185">Reference proteome</keyword>
<protein>
    <submittedName>
        <fullName evidence="2">Uncharacterized protein</fullName>
    </submittedName>
</protein>
<evidence type="ECO:0000313" key="2">
    <source>
        <dbReference type="EMBL" id="AQS52604.1"/>
    </source>
</evidence>
<sequence>MSLGISFSIYADLGVSPVSSLSYAVTLVTGISVGTITVFTHFFYIGVQVLITRVLDIKDAAIQLAIAFLFGFFIDASLFLVQLVLPAPTNLAIQWLYLIISLFLIAMGLTGYTNVNFTLMPYDELTNVISKHFHMTYGHARIVGDVSNVLLALAIGFIFLGSLGSIGIGTVVAAVSVGRILNWLMKLIKKYNLPLI</sequence>
<name>A0A1S6IM07_9LACT</name>
<dbReference type="Pfam" id="PF19700">
    <property type="entry name" value="DUF6198"/>
    <property type="match status" value="1"/>
</dbReference>
<dbReference type="InterPro" id="IPR038750">
    <property type="entry name" value="YczE/YyaS-like"/>
</dbReference>
<keyword evidence="1" id="KW-1133">Transmembrane helix</keyword>